<feature type="transmembrane region" description="Helical" evidence="1">
    <location>
        <begin position="111"/>
        <end position="133"/>
    </location>
</feature>
<feature type="transmembrane region" description="Helical" evidence="1">
    <location>
        <begin position="54"/>
        <end position="74"/>
    </location>
</feature>
<accession>A0ABS7UQU9</accession>
<dbReference type="Pfam" id="PF08570">
    <property type="entry name" value="DUF1761"/>
    <property type="match status" value="1"/>
</dbReference>
<dbReference type="EMBL" id="JAIQUM010000017">
    <property type="protein sequence ID" value="MBZ5750604.1"/>
    <property type="molecule type" value="Genomic_DNA"/>
</dbReference>
<dbReference type="InterPro" id="IPR013879">
    <property type="entry name" value="DUF1761"/>
</dbReference>
<keyword evidence="1" id="KW-0472">Membrane</keyword>
<keyword evidence="3" id="KW-1185">Reference proteome</keyword>
<evidence type="ECO:0000313" key="2">
    <source>
        <dbReference type="EMBL" id="MBZ5750604.1"/>
    </source>
</evidence>
<evidence type="ECO:0000313" key="3">
    <source>
        <dbReference type="Proteomes" id="UP001165287"/>
    </source>
</evidence>
<evidence type="ECO:0000256" key="1">
    <source>
        <dbReference type="SAM" id="Phobius"/>
    </source>
</evidence>
<keyword evidence="1" id="KW-1133">Transmembrane helix</keyword>
<gene>
    <name evidence="2" type="ORF">K9V48_10160</name>
</gene>
<feature type="transmembrane region" description="Helical" evidence="1">
    <location>
        <begin position="12"/>
        <end position="33"/>
    </location>
</feature>
<name>A0ABS7UQU9_9BACI</name>
<feature type="transmembrane region" description="Helical" evidence="1">
    <location>
        <begin position="80"/>
        <end position="99"/>
    </location>
</feature>
<organism evidence="2 3">
    <name type="scientific">Metabacillus rhizolycopersici</name>
    <dbReference type="NCBI Taxonomy" id="2875709"/>
    <lineage>
        <taxon>Bacteria</taxon>
        <taxon>Bacillati</taxon>
        <taxon>Bacillota</taxon>
        <taxon>Bacilli</taxon>
        <taxon>Bacillales</taxon>
        <taxon>Bacillaceae</taxon>
        <taxon>Metabacillus</taxon>
    </lineage>
</organism>
<comment type="caution">
    <text evidence="2">The sequence shown here is derived from an EMBL/GenBank/DDBJ whole genome shotgun (WGS) entry which is preliminary data.</text>
</comment>
<reference evidence="2" key="1">
    <citation type="submission" date="2024-05" db="EMBL/GenBank/DDBJ databases">
        <title>Metabacillus sp. nov., isolated from the rhizosphere soil of tomato plants.</title>
        <authorList>
            <person name="Ma R."/>
        </authorList>
    </citation>
    <scope>NUCLEOTIDE SEQUENCE</scope>
    <source>
        <strain evidence="2">DBTR6</strain>
    </source>
</reference>
<protein>
    <submittedName>
        <fullName evidence="2">DUF1761 domain-containing protein</fullName>
    </submittedName>
</protein>
<keyword evidence="1" id="KW-0812">Transmembrane</keyword>
<dbReference type="RefSeq" id="WP_224138865.1">
    <property type="nucleotide sequence ID" value="NZ_JAIQUM010000017.1"/>
</dbReference>
<dbReference type="Proteomes" id="UP001165287">
    <property type="component" value="Unassembled WGS sequence"/>
</dbReference>
<proteinExistence type="predicted"/>
<sequence length="134" mass="14637">MLMDWNNLNYIAIIVGGVLYMLYGTIYYSVLLSDKKGSKNKEFIENQSEGSAKYVFSVIIAFINSFLVALLVQASGADNWLEGVGVGLIIGILISIVYLKNSLFGLISKKAFLIAIGDHLIIFSLLGGLHGLFI</sequence>